<dbReference type="InterPro" id="IPR036162">
    <property type="entry name" value="Resolvase-like_N_sf"/>
</dbReference>
<dbReference type="InterPro" id="IPR051491">
    <property type="entry name" value="Recombinase/Transposase-rel"/>
</dbReference>
<dbReference type="GO" id="GO:0000150">
    <property type="term" value="F:DNA strand exchange activity"/>
    <property type="evidence" value="ECO:0007669"/>
    <property type="project" value="InterPro"/>
</dbReference>
<evidence type="ECO:0000256" key="4">
    <source>
        <dbReference type="PIRSR" id="PIRSR606118-50"/>
    </source>
</evidence>
<dbReference type="Gene3D" id="1.10.287.2170">
    <property type="match status" value="1"/>
</dbReference>
<dbReference type="InterPro" id="IPR048046">
    <property type="entry name" value="Transpos_IS607"/>
</dbReference>
<dbReference type="SMART" id="SM00857">
    <property type="entry name" value="Resolvase"/>
    <property type="match status" value="1"/>
</dbReference>
<evidence type="ECO:0000256" key="3">
    <source>
        <dbReference type="ARBA" id="ARBA00023172"/>
    </source>
</evidence>
<comment type="caution">
    <text evidence="7">The sequence shown here is derived from an EMBL/GenBank/DDBJ whole genome shotgun (WGS) entry which is preliminary data.</text>
</comment>
<dbReference type="FunFam" id="3.40.50.1390:FF:000002">
    <property type="entry name" value="ORF1 in transposon ISC1904"/>
    <property type="match status" value="1"/>
</dbReference>
<feature type="domain" description="Resolvase/invertase-type recombinase catalytic" evidence="6">
    <location>
        <begin position="31"/>
        <end position="170"/>
    </location>
</feature>
<sequence length="171" mass="19187">MPVPVEHTPTGMWLIHDPKYEATLTPTAVGRTVCYARVSSSDQKADLQRQADRLKAFAINLGVKDAQVVTEIGSGMNDRRRKLNRLLKDPTVTTLIVEHRDRLARMDAGLIESALEAQGRRIIVVDDTELDDDLMRDMTEALASFCARLYGRRSARHRAEKALEAMRDDGV</sequence>
<dbReference type="InterPro" id="IPR006118">
    <property type="entry name" value="Recombinase_CS"/>
</dbReference>
<dbReference type="InterPro" id="IPR041718">
    <property type="entry name" value="IS607_transposase-like"/>
</dbReference>
<proteinExistence type="predicted"/>
<dbReference type="InterPro" id="IPR006119">
    <property type="entry name" value="Resolv_N"/>
</dbReference>
<evidence type="ECO:0000256" key="2">
    <source>
        <dbReference type="ARBA" id="ARBA00023125"/>
    </source>
</evidence>
<gene>
    <name evidence="7" type="ORF">PSSU_0063</name>
</gene>
<dbReference type="GO" id="GO:0003677">
    <property type="term" value="F:DNA binding"/>
    <property type="evidence" value="ECO:0007669"/>
    <property type="project" value="UniProtKB-KW"/>
</dbReference>
<dbReference type="EMBL" id="MWWQ01000001">
    <property type="protein sequence ID" value="OZG53960.1"/>
    <property type="molecule type" value="Genomic_DNA"/>
</dbReference>
<reference evidence="7 8" key="1">
    <citation type="journal article" date="2017" name="BMC Genomics">
        <title>Comparative genomic and phylogenomic analyses of the Bifidobacteriaceae family.</title>
        <authorList>
            <person name="Lugli G.A."/>
            <person name="Milani C."/>
            <person name="Turroni F."/>
            <person name="Duranti S."/>
            <person name="Mancabelli L."/>
            <person name="Mangifesta M."/>
            <person name="Ferrario C."/>
            <person name="Modesto M."/>
            <person name="Mattarelli P."/>
            <person name="Jiri K."/>
            <person name="van Sinderen D."/>
            <person name="Ventura M."/>
        </authorList>
    </citation>
    <scope>NUCLEOTIDE SEQUENCE [LARGE SCALE GENOMIC DNA]</scope>
    <source>
        <strain evidence="7 8">DSM 24744</strain>
    </source>
</reference>
<dbReference type="PANTHER" id="PTHR36172">
    <property type="match status" value="1"/>
</dbReference>
<dbReference type="PROSITE" id="PS51736">
    <property type="entry name" value="RECOMBINASES_3"/>
    <property type="match status" value="1"/>
</dbReference>
<dbReference type="SUPFAM" id="SSF53041">
    <property type="entry name" value="Resolvase-like"/>
    <property type="match status" value="1"/>
</dbReference>
<dbReference type="AlphaFoldDB" id="A0A261F4B5"/>
<dbReference type="Gene3D" id="3.40.50.1390">
    <property type="entry name" value="Resolvase, N-terminal catalytic domain"/>
    <property type="match status" value="1"/>
</dbReference>
<feature type="active site" description="O-(5'-phospho-DNA)-serine intermediate" evidence="4 5">
    <location>
        <position position="39"/>
    </location>
</feature>
<evidence type="ECO:0000313" key="7">
    <source>
        <dbReference type="EMBL" id="OZG53960.1"/>
    </source>
</evidence>
<keyword evidence="1" id="KW-0229">DNA integration</keyword>
<dbReference type="Pfam" id="PF00239">
    <property type="entry name" value="Resolvase"/>
    <property type="match status" value="1"/>
</dbReference>
<dbReference type="PROSITE" id="PS00397">
    <property type="entry name" value="RECOMBINASES_1"/>
    <property type="match status" value="1"/>
</dbReference>
<dbReference type="CDD" id="cd03769">
    <property type="entry name" value="SR_IS607_transposase_like"/>
    <property type="match status" value="1"/>
</dbReference>
<evidence type="ECO:0000259" key="6">
    <source>
        <dbReference type="PROSITE" id="PS51736"/>
    </source>
</evidence>
<keyword evidence="3" id="KW-0233">DNA recombination</keyword>
<protein>
    <submittedName>
        <fullName evidence="7">Integrase</fullName>
    </submittedName>
</protein>
<dbReference type="Proteomes" id="UP000216454">
    <property type="component" value="Unassembled WGS sequence"/>
</dbReference>
<keyword evidence="2" id="KW-0238">DNA-binding</keyword>
<name>A0A261F4B5_9BIFI</name>
<evidence type="ECO:0000256" key="1">
    <source>
        <dbReference type="ARBA" id="ARBA00022908"/>
    </source>
</evidence>
<accession>A0A261F4B5</accession>
<keyword evidence="8" id="KW-1185">Reference proteome</keyword>
<evidence type="ECO:0000256" key="5">
    <source>
        <dbReference type="PROSITE-ProRule" id="PRU10137"/>
    </source>
</evidence>
<dbReference type="PANTHER" id="PTHR36172:SF1">
    <property type="entry name" value="RESOLVASE-RELATED"/>
    <property type="match status" value="1"/>
</dbReference>
<dbReference type="NCBIfam" id="NF033518">
    <property type="entry name" value="transpos_IS607"/>
    <property type="match status" value="1"/>
</dbReference>
<organism evidence="7 8">
    <name type="scientific">Pseudoscardovia suis</name>
    <dbReference type="NCBI Taxonomy" id="987063"/>
    <lineage>
        <taxon>Bacteria</taxon>
        <taxon>Bacillati</taxon>
        <taxon>Actinomycetota</taxon>
        <taxon>Actinomycetes</taxon>
        <taxon>Bifidobacteriales</taxon>
        <taxon>Bifidobacteriaceae</taxon>
        <taxon>Pseudoscardovia</taxon>
    </lineage>
</organism>
<dbReference type="GO" id="GO:0015074">
    <property type="term" value="P:DNA integration"/>
    <property type="evidence" value="ECO:0007669"/>
    <property type="project" value="UniProtKB-KW"/>
</dbReference>
<evidence type="ECO:0000313" key="8">
    <source>
        <dbReference type="Proteomes" id="UP000216454"/>
    </source>
</evidence>